<proteinExistence type="inferred from homology"/>
<comment type="similarity">
    <text evidence="2">Belongs to the OXR1 family.</text>
</comment>
<dbReference type="SMART" id="SM00584">
    <property type="entry name" value="TLDc"/>
    <property type="match status" value="1"/>
</dbReference>
<feature type="domain" description="TLDc" evidence="6">
    <location>
        <begin position="202"/>
        <end position="381"/>
    </location>
</feature>
<evidence type="ECO:0000313" key="8">
    <source>
        <dbReference type="Proteomes" id="UP000053263"/>
    </source>
</evidence>
<evidence type="ECO:0000259" key="6">
    <source>
        <dbReference type="PROSITE" id="PS51886"/>
    </source>
</evidence>
<evidence type="ECO:0000256" key="4">
    <source>
        <dbReference type="ARBA" id="ARBA00040604"/>
    </source>
</evidence>
<dbReference type="GO" id="GO:0006979">
    <property type="term" value="P:response to oxidative stress"/>
    <property type="evidence" value="ECO:0007669"/>
    <property type="project" value="TreeGrafter"/>
</dbReference>
<feature type="region of interest" description="Disordered" evidence="5">
    <location>
        <begin position="84"/>
        <end position="103"/>
    </location>
</feature>
<name>A0A0C9SKH0_PLICR</name>
<dbReference type="PANTHER" id="PTHR23354:SF62">
    <property type="entry name" value="MUSTARD, ISOFORM V"/>
    <property type="match status" value="1"/>
</dbReference>
<sequence>MHPVRQGNNAERTGGEDLLLDLRPATPPPRSPSVPASPPRDDPTDMARPSLPRSTTSPPPLSSSNSYGSIGTLSSRFMSTLLSTSRAAPASTSPDAHRARDTQFTHEHGASEPLRTHSQSHMPIHAQTLPASSAPSTFLQSSAISHGTPFGAPLPVQASGAPGFSIAQDRAWDKKGFSDDFDREKVERRSLTLAGRGAATTAVLSTTLADLIRPYCPALARLPRTWSLLYSLDQHGISLKTLYTRCSLDFRAQQKGKGTALVGEAGMLLVVRDAGDAVFGAFVGDGIRCEKGYYGSGESFLWKYVDGKLRVFKWTGRNDYVALCEPDYISFGGGDGHYGLYLDDTLYDGSSARCPTFDNEPLGSGVGKTFECVGLEVWGIGP</sequence>
<dbReference type="PANTHER" id="PTHR23354">
    <property type="entry name" value="NUCLEOLAR PROTEIN 7/ESTROGEN RECEPTOR COACTIVATOR-RELATED"/>
    <property type="match status" value="1"/>
</dbReference>
<gene>
    <name evidence="7" type="ORF">PLICRDRAFT_439093</name>
</gene>
<evidence type="ECO:0000256" key="1">
    <source>
        <dbReference type="ARBA" id="ARBA00004173"/>
    </source>
</evidence>
<protein>
    <recommendedName>
        <fullName evidence="4">Oxidation resistance protein 1</fullName>
    </recommendedName>
</protein>
<keyword evidence="8" id="KW-1185">Reference proteome</keyword>
<feature type="region of interest" description="Disordered" evidence="5">
    <location>
        <begin position="1"/>
        <end position="68"/>
    </location>
</feature>
<dbReference type="Proteomes" id="UP000053263">
    <property type="component" value="Unassembled WGS sequence"/>
</dbReference>
<accession>A0A0C9SKH0</accession>
<dbReference type="AlphaFoldDB" id="A0A0C9SKH0"/>
<dbReference type="OrthoDB" id="26679at2759"/>
<comment type="subcellular location">
    <subcellularLocation>
        <location evidence="1">Mitochondrion</location>
    </subcellularLocation>
</comment>
<keyword evidence="3" id="KW-0496">Mitochondrion</keyword>
<dbReference type="GO" id="GO:0005634">
    <property type="term" value="C:nucleus"/>
    <property type="evidence" value="ECO:0007669"/>
    <property type="project" value="TreeGrafter"/>
</dbReference>
<feature type="compositionally biased region" description="Low complexity" evidence="5">
    <location>
        <begin position="49"/>
        <end position="68"/>
    </location>
</feature>
<evidence type="ECO:0000256" key="3">
    <source>
        <dbReference type="ARBA" id="ARBA00023128"/>
    </source>
</evidence>
<dbReference type="PROSITE" id="PS51886">
    <property type="entry name" value="TLDC"/>
    <property type="match status" value="1"/>
</dbReference>
<dbReference type="GO" id="GO:0005739">
    <property type="term" value="C:mitochondrion"/>
    <property type="evidence" value="ECO:0007669"/>
    <property type="project" value="UniProtKB-SubCell"/>
</dbReference>
<evidence type="ECO:0000256" key="5">
    <source>
        <dbReference type="SAM" id="MobiDB-lite"/>
    </source>
</evidence>
<reference evidence="7 8" key="1">
    <citation type="submission" date="2014-06" db="EMBL/GenBank/DDBJ databases">
        <title>Evolutionary Origins and Diversification of the Mycorrhizal Mutualists.</title>
        <authorList>
            <consortium name="DOE Joint Genome Institute"/>
            <consortium name="Mycorrhizal Genomics Consortium"/>
            <person name="Kohler A."/>
            <person name="Kuo A."/>
            <person name="Nagy L.G."/>
            <person name="Floudas D."/>
            <person name="Copeland A."/>
            <person name="Barry K.W."/>
            <person name="Cichocki N."/>
            <person name="Veneault-Fourrey C."/>
            <person name="LaButti K."/>
            <person name="Lindquist E.A."/>
            <person name="Lipzen A."/>
            <person name="Lundell T."/>
            <person name="Morin E."/>
            <person name="Murat C."/>
            <person name="Riley R."/>
            <person name="Ohm R."/>
            <person name="Sun H."/>
            <person name="Tunlid A."/>
            <person name="Henrissat B."/>
            <person name="Grigoriev I.V."/>
            <person name="Hibbett D.S."/>
            <person name="Martin F."/>
        </authorList>
    </citation>
    <scope>NUCLEOTIDE SEQUENCE [LARGE SCALE GENOMIC DNA]</scope>
    <source>
        <strain evidence="7 8">FD-325 SS-3</strain>
    </source>
</reference>
<dbReference type="EMBL" id="KN832574">
    <property type="protein sequence ID" value="KII83721.1"/>
    <property type="molecule type" value="Genomic_DNA"/>
</dbReference>
<feature type="compositionally biased region" description="Polar residues" evidence="5">
    <location>
        <begin position="1"/>
        <end position="11"/>
    </location>
</feature>
<evidence type="ECO:0000256" key="2">
    <source>
        <dbReference type="ARBA" id="ARBA00009540"/>
    </source>
</evidence>
<evidence type="ECO:0000313" key="7">
    <source>
        <dbReference type="EMBL" id="KII83721.1"/>
    </source>
</evidence>
<dbReference type="HOGENOM" id="CLU_029204_1_0_1"/>
<dbReference type="InterPro" id="IPR006571">
    <property type="entry name" value="TLDc_dom"/>
</dbReference>
<dbReference type="Pfam" id="PF07534">
    <property type="entry name" value="TLD"/>
    <property type="match status" value="1"/>
</dbReference>
<feature type="compositionally biased region" description="Low complexity" evidence="5">
    <location>
        <begin position="84"/>
        <end position="94"/>
    </location>
</feature>
<feature type="compositionally biased region" description="Pro residues" evidence="5">
    <location>
        <begin position="25"/>
        <end position="38"/>
    </location>
</feature>
<organism evidence="7 8">
    <name type="scientific">Plicaturopsis crispa FD-325 SS-3</name>
    <dbReference type="NCBI Taxonomy" id="944288"/>
    <lineage>
        <taxon>Eukaryota</taxon>
        <taxon>Fungi</taxon>
        <taxon>Dikarya</taxon>
        <taxon>Basidiomycota</taxon>
        <taxon>Agaricomycotina</taxon>
        <taxon>Agaricomycetes</taxon>
        <taxon>Agaricomycetidae</taxon>
        <taxon>Amylocorticiales</taxon>
        <taxon>Amylocorticiaceae</taxon>
        <taxon>Plicatura</taxon>
        <taxon>Plicaturopsis crispa</taxon>
    </lineage>
</organism>